<reference evidence="1 2" key="1">
    <citation type="submission" date="2014-04" db="EMBL/GenBank/DDBJ databases">
        <authorList>
            <consortium name="DOE Joint Genome Institute"/>
            <person name="Kuo A."/>
            <person name="Kohler A."/>
            <person name="Costa M.D."/>
            <person name="Nagy L.G."/>
            <person name="Floudas D."/>
            <person name="Copeland A."/>
            <person name="Barry K.W."/>
            <person name="Cichocki N."/>
            <person name="Veneault-Fourrey C."/>
            <person name="LaButti K."/>
            <person name="Lindquist E.A."/>
            <person name="Lipzen A."/>
            <person name="Lundell T."/>
            <person name="Morin E."/>
            <person name="Murat C."/>
            <person name="Sun H."/>
            <person name="Tunlid A."/>
            <person name="Henrissat B."/>
            <person name="Grigoriev I.V."/>
            <person name="Hibbett D.S."/>
            <person name="Martin F."/>
            <person name="Nordberg H.P."/>
            <person name="Cantor M.N."/>
            <person name="Hua S.X."/>
        </authorList>
    </citation>
    <scope>NUCLEOTIDE SEQUENCE [LARGE SCALE GENOMIC DNA]</scope>
    <source>
        <strain evidence="1 2">Marx 270</strain>
    </source>
</reference>
<accession>A0A0C3PI25</accession>
<evidence type="ECO:0000313" key="2">
    <source>
        <dbReference type="Proteomes" id="UP000054217"/>
    </source>
</evidence>
<evidence type="ECO:0000313" key="1">
    <source>
        <dbReference type="EMBL" id="KIO13720.1"/>
    </source>
</evidence>
<sequence length="59" mass="6942">MSPISLRLRWSYWRSSHIPSLFRLYTPAQCNLLCLPKKPYTMSLDWDLGQPILRSLGFS</sequence>
<dbReference type="Proteomes" id="UP000054217">
    <property type="component" value="Unassembled WGS sequence"/>
</dbReference>
<dbReference type="InParanoid" id="A0A0C3PI25"/>
<protein>
    <submittedName>
        <fullName evidence="1">Uncharacterized protein</fullName>
    </submittedName>
</protein>
<reference evidence="2" key="2">
    <citation type="submission" date="2015-01" db="EMBL/GenBank/DDBJ databases">
        <title>Evolutionary Origins and Diversification of the Mycorrhizal Mutualists.</title>
        <authorList>
            <consortium name="DOE Joint Genome Institute"/>
            <consortium name="Mycorrhizal Genomics Consortium"/>
            <person name="Kohler A."/>
            <person name="Kuo A."/>
            <person name="Nagy L.G."/>
            <person name="Floudas D."/>
            <person name="Copeland A."/>
            <person name="Barry K.W."/>
            <person name="Cichocki N."/>
            <person name="Veneault-Fourrey C."/>
            <person name="LaButti K."/>
            <person name="Lindquist E.A."/>
            <person name="Lipzen A."/>
            <person name="Lundell T."/>
            <person name="Morin E."/>
            <person name="Murat C."/>
            <person name="Riley R."/>
            <person name="Ohm R."/>
            <person name="Sun H."/>
            <person name="Tunlid A."/>
            <person name="Henrissat B."/>
            <person name="Grigoriev I.V."/>
            <person name="Hibbett D.S."/>
            <person name="Martin F."/>
        </authorList>
    </citation>
    <scope>NUCLEOTIDE SEQUENCE [LARGE SCALE GENOMIC DNA]</scope>
    <source>
        <strain evidence="2">Marx 270</strain>
    </source>
</reference>
<gene>
    <name evidence="1" type="ORF">M404DRAFT_993266</name>
</gene>
<organism evidence="1 2">
    <name type="scientific">Pisolithus tinctorius Marx 270</name>
    <dbReference type="NCBI Taxonomy" id="870435"/>
    <lineage>
        <taxon>Eukaryota</taxon>
        <taxon>Fungi</taxon>
        <taxon>Dikarya</taxon>
        <taxon>Basidiomycota</taxon>
        <taxon>Agaricomycotina</taxon>
        <taxon>Agaricomycetes</taxon>
        <taxon>Agaricomycetidae</taxon>
        <taxon>Boletales</taxon>
        <taxon>Sclerodermatineae</taxon>
        <taxon>Pisolithaceae</taxon>
        <taxon>Pisolithus</taxon>
    </lineage>
</organism>
<dbReference type="EMBL" id="KN831946">
    <property type="protein sequence ID" value="KIO13720.1"/>
    <property type="molecule type" value="Genomic_DNA"/>
</dbReference>
<dbReference type="HOGENOM" id="CLU_2961817_0_0_1"/>
<keyword evidence="2" id="KW-1185">Reference proteome</keyword>
<proteinExistence type="predicted"/>
<name>A0A0C3PI25_PISTI</name>
<dbReference type="AlphaFoldDB" id="A0A0C3PI25"/>